<protein>
    <submittedName>
        <fullName evidence="1">Uncharacterized protein</fullName>
    </submittedName>
</protein>
<gene>
    <name evidence="1" type="primary">ORF2472</name>
</gene>
<sequence>MGWKHVQHVIKEIWRRDRENKMLYLLSLREDKIRGCSSIKIKTCNKCDIDGLT</sequence>
<name>A0A0B6XVF3_9EUPU</name>
<organism evidence="1">
    <name type="scientific">Arion vulgaris</name>
    <dbReference type="NCBI Taxonomy" id="1028688"/>
    <lineage>
        <taxon>Eukaryota</taxon>
        <taxon>Metazoa</taxon>
        <taxon>Spiralia</taxon>
        <taxon>Lophotrochozoa</taxon>
        <taxon>Mollusca</taxon>
        <taxon>Gastropoda</taxon>
        <taxon>Heterobranchia</taxon>
        <taxon>Euthyneura</taxon>
        <taxon>Panpulmonata</taxon>
        <taxon>Eupulmonata</taxon>
        <taxon>Stylommatophora</taxon>
        <taxon>Helicina</taxon>
        <taxon>Arionoidea</taxon>
        <taxon>Arionidae</taxon>
        <taxon>Arion</taxon>
    </lineage>
</organism>
<accession>A0A0B6XVF3</accession>
<reference evidence="1" key="1">
    <citation type="submission" date="2014-12" db="EMBL/GenBank/DDBJ databases">
        <title>Insight into the proteome of Arion vulgaris.</title>
        <authorList>
            <person name="Aradska J."/>
            <person name="Bulat T."/>
            <person name="Smidak R."/>
            <person name="Sarate P."/>
            <person name="Gangsoo J."/>
            <person name="Sialana F."/>
            <person name="Bilban M."/>
            <person name="Lubec G."/>
        </authorList>
    </citation>
    <scope>NUCLEOTIDE SEQUENCE</scope>
    <source>
        <tissue evidence="1">Skin</tissue>
    </source>
</reference>
<proteinExistence type="predicted"/>
<evidence type="ECO:0000313" key="1">
    <source>
        <dbReference type="EMBL" id="CEK47863.1"/>
    </source>
</evidence>
<dbReference type="AlphaFoldDB" id="A0A0B6XVF3"/>
<dbReference type="EMBL" id="HACG01000998">
    <property type="protein sequence ID" value="CEK47863.1"/>
    <property type="molecule type" value="Transcribed_RNA"/>
</dbReference>